<dbReference type="InterPro" id="IPR035940">
    <property type="entry name" value="CAP_sf"/>
</dbReference>
<sequence>MTRRRARLVPAVLVALAVGAGTAGVTTLVAAPAVQDGTPDPVALNLTRTTVTSPPSPQPPTTSATTTTKVPPTTTTTTSKPKPTTTTSTPKPTTTTAKPAPKPPSGDGSADDAVLAIVNAERGQAGCAPVTLDARLTEAGQKHSEDMSANDYFSHTSQDGRSFVDRAKAEGYASPGAENIAAGQRSPEQVMQAWMNSSGHRANILNCDLKKMGLGLATEGYYWTQVFGY</sequence>
<evidence type="ECO:0000313" key="5">
    <source>
        <dbReference type="Proteomes" id="UP001596157"/>
    </source>
</evidence>
<dbReference type="SUPFAM" id="SSF55797">
    <property type="entry name" value="PR-1-like"/>
    <property type="match status" value="1"/>
</dbReference>
<feature type="region of interest" description="Disordered" evidence="1">
    <location>
        <begin position="35"/>
        <end position="111"/>
    </location>
</feature>
<dbReference type="CDD" id="cd05379">
    <property type="entry name" value="CAP_bacterial"/>
    <property type="match status" value="1"/>
</dbReference>
<reference evidence="5" key="1">
    <citation type="journal article" date="2019" name="Int. J. Syst. Evol. Microbiol.">
        <title>The Global Catalogue of Microorganisms (GCM) 10K type strain sequencing project: providing services to taxonomists for standard genome sequencing and annotation.</title>
        <authorList>
            <consortium name="The Broad Institute Genomics Platform"/>
            <consortium name="The Broad Institute Genome Sequencing Center for Infectious Disease"/>
            <person name="Wu L."/>
            <person name="Ma J."/>
        </authorList>
    </citation>
    <scope>NUCLEOTIDE SEQUENCE [LARGE SCALE GENOMIC DNA]</scope>
    <source>
        <strain evidence="5">CCUG 59778</strain>
    </source>
</reference>
<proteinExistence type="predicted"/>
<feature type="signal peptide" evidence="2">
    <location>
        <begin position="1"/>
        <end position="23"/>
    </location>
</feature>
<dbReference type="Gene3D" id="3.40.33.10">
    <property type="entry name" value="CAP"/>
    <property type="match status" value="1"/>
</dbReference>
<name>A0ABW0EWL7_9PSEU</name>
<dbReference type="InterPro" id="IPR014044">
    <property type="entry name" value="CAP_dom"/>
</dbReference>
<evidence type="ECO:0000259" key="3">
    <source>
        <dbReference type="Pfam" id="PF00188"/>
    </source>
</evidence>
<feature type="domain" description="SCP" evidence="3">
    <location>
        <begin position="116"/>
        <end position="227"/>
    </location>
</feature>
<gene>
    <name evidence="4" type="ORF">ACFPM7_27790</name>
</gene>
<comment type="caution">
    <text evidence="4">The sequence shown here is derived from an EMBL/GenBank/DDBJ whole genome shotgun (WGS) entry which is preliminary data.</text>
</comment>
<dbReference type="Proteomes" id="UP001596157">
    <property type="component" value="Unassembled WGS sequence"/>
</dbReference>
<dbReference type="RefSeq" id="WP_378250771.1">
    <property type="nucleotide sequence ID" value="NZ_JBHSKF010000019.1"/>
</dbReference>
<keyword evidence="2" id="KW-0732">Signal</keyword>
<protein>
    <submittedName>
        <fullName evidence="4">CAP domain-containing protein</fullName>
    </submittedName>
</protein>
<evidence type="ECO:0000256" key="2">
    <source>
        <dbReference type="SAM" id="SignalP"/>
    </source>
</evidence>
<feature type="chain" id="PRO_5046950151" evidence="2">
    <location>
        <begin position="24"/>
        <end position="229"/>
    </location>
</feature>
<keyword evidence="5" id="KW-1185">Reference proteome</keyword>
<dbReference type="EMBL" id="JBHSKF010000019">
    <property type="protein sequence ID" value="MFC5290868.1"/>
    <property type="molecule type" value="Genomic_DNA"/>
</dbReference>
<feature type="compositionally biased region" description="Low complexity" evidence="1">
    <location>
        <begin position="61"/>
        <end position="99"/>
    </location>
</feature>
<dbReference type="PANTHER" id="PTHR31157">
    <property type="entry name" value="SCP DOMAIN-CONTAINING PROTEIN"/>
    <property type="match status" value="1"/>
</dbReference>
<dbReference type="PRINTS" id="PR01217">
    <property type="entry name" value="PRICHEXTENSN"/>
</dbReference>
<evidence type="ECO:0000313" key="4">
    <source>
        <dbReference type="EMBL" id="MFC5290868.1"/>
    </source>
</evidence>
<organism evidence="4 5">
    <name type="scientific">Actinokineospora guangxiensis</name>
    <dbReference type="NCBI Taxonomy" id="1490288"/>
    <lineage>
        <taxon>Bacteria</taxon>
        <taxon>Bacillati</taxon>
        <taxon>Actinomycetota</taxon>
        <taxon>Actinomycetes</taxon>
        <taxon>Pseudonocardiales</taxon>
        <taxon>Pseudonocardiaceae</taxon>
        <taxon>Actinokineospora</taxon>
    </lineage>
</organism>
<dbReference type="PANTHER" id="PTHR31157:SF1">
    <property type="entry name" value="SCP DOMAIN-CONTAINING PROTEIN"/>
    <property type="match status" value="1"/>
</dbReference>
<accession>A0ABW0EWL7</accession>
<dbReference type="Pfam" id="PF00188">
    <property type="entry name" value="CAP"/>
    <property type="match status" value="1"/>
</dbReference>
<evidence type="ECO:0000256" key="1">
    <source>
        <dbReference type="SAM" id="MobiDB-lite"/>
    </source>
</evidence>